<keyword evidence="4" id="KW-1185">Reference proteome</keyword>
<gene>
    <name evidence="3" type="ORF">I7412_00995</name>
</gene>
<evidence type="ECO:0000313" key="4">
    <source>
        <dbReference type="Proteomes" id="UP000604475"/>
    </source>
</evidence>
<dbReference type="RefSeq" id="WP_203008197.1">
    <property type="nucleotide sequence ID" value="NZ_JADWYU010000310.1"/>
</dbReference>
<accession>A0A937RG63</accession>
<evidence type="ECO:0000256" key="2">
    <source>
        <dbReference type="SAM" id="Phobius"/>
    </source>
</evidence>
<reference evidence="3" key="1">
    <citation type="submission" date="2020-12" db="EMBL/GenBank/DDBJ databases">
        <title>Genomic characterization of non-nitrogen-fixing Frankia strains.</title>
        <authorList>
            <person name="Carlos-Shanley C."/>
            <person name="Guerra T."/>
            <person name="Hahn D."/>
        </authorList>
    </citation>
    <scope>NUCLEOTIDE SEQUENCE</scope>
    <source>
        <strain evidence="3">CN6</strain>
    </source>
</reference>
<sequence>MTGLRHRVDRSVPLARANARGLLLMIAVLFGILAMHGGFGTYLGPDHEAMTASAGGGAATSMDIGVDHTEPLPKPHEPEPAAIHADQGGRPTSPPDLLDALMSSWGRHGHVGEVCLAVLRSVALLAGLLLILLLVGARHGVSRSAPLAAGRRRPRHQPYARGPSLSFLCVLRL</sequence>
<comment type="caution">
    <text evidence="3">The sequence shown here is derived from an EMBL/GenBank/DDBJ whole genome shotgun (WGS) entry which is preliminary data.</text>
</comment>
<feature type="compositionally biased region" description="Basic and acidic residues" evidence="1">
    <location>
        <begin position="65"/>
        <end position="79"/>
    </location>
</feature>
<dbReference type="EMBL" id="JAEACQ010000050">
    <property type="protein sequence ID" value="MBL7625778.1"/>
    <property type="molecule type" value="Genomic_DNA"/>
</dbReference>
<feature type="transmembrane region" description="Helical" evidence="2">
    <location>
        <begin position="21"/>
        <end position="43"/>
    </location>
</feature>
<dbReference type="Proteomes" id="UP000604475">
    <property type="component" value="Unassembled WGS sequence"/>
</dbReference>
<name>A0A937RG63_9ACTN</name>
<keyword evidence="2" id="KW-0472">Membrane</keyword>
<feature type="transmembrane region" description="Helical" evidence="2">
    <location>
        <begin position="111"/>
        <end position="135"/>
    </location>
</feature>
<dbReference type="AlphaFoldDB" id="A0A937RG63"/>
<evidence type="ECO:0000313" key="3">
    <source>
        <dbReference type="EMBL" id="MBL7625778.1"/>
    </source>
</evidence>
<evidence type="ECO:0000256" key="1">
    <source>
        <dbReference type="SAM" id="MobiDB-lite"/>
    </source>
</evidence>
<organism evidence="3 4">
    <name type="scientific">Frankia nepalensis</name>
    <dbReference type="NCBI Taxonomy" id="1836974"/>
    <lineage>
        <taxon>Bacteria</taxon>
        <taxon>Bacillati</taxon>
        <taxon>Actinomycetota</taxon>
        <taxon>Actinomycetes</taxon>
        <taxon>Frankiales</taxon>
        <taxon>Frankiaceae</taxon>
        <taxon>Frankia</taxon>
    </lineage>
</organism>
<keyword evidence="2" id="KW-0812">Transmembrane</keyword>
<feature type="region of interest" description="Disordered" evidence="1">
    <location>
        <begin position="54"/>
        <end position="97"/>
    </location>
</feature>
<keyword evidence="2" id="KW-1133">Transmembrane helix</keyword>
<protein>
    <submittedName>
        <fullName evidence="3">Uncharacterized protein</fullName>
    </submittedName>
</protein>
<proteinExistence type="predicted"/>